<feature type="transmembrane region" description="Helical" evidence="2">
    <location>
        <begin position="33"/>
        <end position="50"/>
    </location>
</feature>
<reference evidence="4" key="1">
    <citation type="submission" date="2021-03" db="EMBL/GenBank/DDBJ databases">
        <title>Molecular epidemiology and mechanisms of colistin and carbapenem resistance in Enterobacteriaceae from clinical isolates, the environment and porcine samples in Pretoria, South Africa.</title>
        <authorList>
            <person name="Bogoshi D."/>
            <person name="Mbelle N.M."/>
            <person name="Naidoo V."/>
            <person name="Osei Sekyere J."/>
        </authorList>
    </citation>
    <scope>NUCLEOTIDE SEQUENCE</scope>
    <source>
        <strain evidence="4">ESB009</strain>
    </source>
</reference>
<dbReference type="EMBL" id="JAGETT010000053">
    <property type="protein sequence ID" value="MBO1919986.1"/>
    <property type="molecule type" value="Genomic_DNA"/>
</dbReference>
<evidence type="ECO:0000313" key="4">
    <source>
        <dbReference type="EMBL" id="MBO1919986.1"/>
    </source>
</evidence>
<proteinExistence type="predicted"/>
<comment type="caution">
    <text evidence="4">The sequence shown here is derived from an EMBL/GenBank/DDBJ whole genome shotgun (WGS) entry which is preliminary data.</text>
</comment>
<keyword evidence="2" id="KW-1133">Transmembrane helix</keyword>
<gene>
    <name evidence="4" type="ORF">J4710_08315</name>
</gene>
<keyword evidence="2" id="KW-0812">Transmembrane</keyword>
<sequence>MWYLYYQEGKVDSYESTAEYIARRNNKYSIRKFTIGTASVLLGSILFINQDSEAEAHMMSKERLKYK</sequence>
<evidence type="ECO:0000259" key="3">
    <source>
        <dbReference type="Pfam" id="PF04650"/>
    </source>
</evidence>
<evidence type="ECO:0000256" key="2">
    <source>
        <dbReference type="SAM" id="Phobius"/>
    </source>
</evidence>
<organism evidence="4">
    <name type="scientific">Staphylococcus xylosus</name>
    <dbReference type="NCBI Taxonomy" id="1288"/>
    <lineage>
        <taxon>Bacteria</taxon>
        <taxon>Bacillati</taxon>
        <taxon>Bacillota</taxon>
        <taxon>Bacilli</taxon>
        <taxon>Bacillales</taxon>
        <taxon>Staphylococcaceae</taxon>
        <taxon>Staphylococcus</taxon>
    </lineage>
</organism>
<protein>
    <submittedName>
        <fullName evidence="4">YSIRK-type signal peptide-containing protein</fullName>
    </submittedName>
</protein>
<feature type="domain" description="YSIRK Gram-positive signal peptide" evidence="3">
    <location>
        <begin position="24"/>
        <end position="47"/>
    </location>
</feature>
<keyword evidence="2" id="KW-0472">Membrane</keyword>
<name>A0A939SRH8_STAXY</name>
<accession>A0A939SRH8</accession>
<keyword evidence="1" id="KW-0732">Signal</keyword>
<dbReference type="AlphaFoldDB" id="A0A939SRH8"/>
<dbReference type="NCBIfam" id="TIGR01168">
    <property type="entry name" value="YSIRK_signal"/>
    <property type="match status" value="1"/>
</dbReference>
<dbReference type="InterPro" id="IPR005877">
    <property type="entry name" value="YSIRK_signal_dom"/>
</dbReference>
<evidence type="ECO:0000256" key="1">
    <source>
        <dbReference type="ARBA" id="ARBA00022729"/>
    </source>
</evidence>
<dbReference type="Pfam" id="PF04650">
    <property type="entry name" value="YSIRK_signal"/>
    <property type="match status" value="1"/>
</dbReference>